<protein>
    <submittedName>
        <fullName evidence="3">DNA-directed RNA polymerase subunit beta</fullName>
    </submittedName>
</protein>
<dbReference type="RefSeq" id="WP_133233969.1">
    <property type="nucleotide sequence ID" value="NZ_SMRT01000016.1"/>
</dbReference>
<evidence type="ECO:0000256" key="1">
    <source>
        <dbReference type="SAM" id="MobiDB-lite"/>
    </source>
</evidence>
<sequence>MTDTEEKKAKTKAKARSSKKKRRRIWVIAQWVGIPFLCIAALAAGLVIGYVYIGKRPMEEVYDIETWRHIYDLVFAETK</sequence>
<keyword evidence="2" id="KW-0472">Membrane</keyword>
<dbReference type="OrthoDB" id="2990424at2"/>
<evidence type="ECO:0000256" key="2">
    <source>
        <dbReference type="SAM" id="Phobius"/>
    </source>
</evidence>
<dbReference type="AlphaFoldDB" id="A0A4R5KGR4"/>
<dbReference type="Pfam" id="PF11772">
    <property type="entry name" value="EpuA"/>
    <property type="match status" value="1"/>
</dbReference>
<feature type="transmembrane region" description="Helical" evidence="2">
    <location>
        <begin position="25"/>
        <end position="53"/>
    </location>
</feature>
<dbReference type="GO" id="GO:0000428">
    <property type="term" value="C:DNA-directed RNA polymerase complex"/>
    <property type="evidence" value="ECO:0007669"/>
    <property type="project" value="UniProtKB-KW"/>
</dbReference>
<accession>A0A4R5KGR4</accession>
<keyword evidence="4" id="KW-1185">Reference proteome</keyword>
<organism evidence="3 4">
    <name type="scientific">Paenibacillus piri</name>
    <dbReference type="NCBI Taxonomy" id="2547395"/>
    <lineage>
        <taxon>Bacteria</taxon>
        <taxon>Bacillati</taxon>
        <taxon>Bacillota</taxon>
        <taxon>Bacilli</taxon>
        <taxon>Bacillales</taxon>
        <taxon>Paenibacillaceae</taxon>
        <taxon>Paenibacillus</taxon>
    </lineage>
</organism>
<evidence type="ECO:0000313" key="3">
    <source>
        <dbReference type="EMBL" id="TDF93527.1"/>
    </source>
</evidence>
<keyword evidence="2" id="KW-0812">Transmembrane</keyword>
<keyword evidence="2" id="KW-1133">Transmembrane helix</keyword>
<dbReference type="InterPro" id="IPR024596">
    <property type="entry name" value="RNApol_su_b/EpuA"/>
</dbReference>
<feature type="compositionally biased region" description="Basic residues" evidence="1">
    <location>
        <begin position="9"/>
        <end position="22"/>
    </location>
</feature>
<dbReference type="EMBL" id="SMRT01000016">
    <property type="protein sequence ID" value="TDF93527.1"/>
    <property type="molecule type" value="Genomic_DNA"/>
</dbReference>
<proteinExistence type="predicted"/>
<gene>
    <name evidence="3" type="ORF">E1757_26725</name>
</gene>
<comment type="caution">
    <text evidence="3">The sequence shown here is derived from an EMBL/GenBank/DDBJ whole genome shotgun (WGS) entry which is preliminary data.</text>
</comment>
<evidence type="ECO:0000313" key="4">
    <source>
        <dbReference type="Proteomes" id="UP000295636"/>
    </source>
</evidence>
<keyword evidence="3" id="KW-0804">Transcription</keyword>
<feature type="region of interest" description="Disordered" evidence="1">
    <location>
        <begin position="1"/>
        <end position="22"/>
    </location>
</feature>
<name>A0A4R5KGR4_9BACL</name>
<keyword evidence="3" id="KW-0240">DNA-directed RNA polymerase</keyword>
<dbReference type="Proteomes" id="UP000295636">
    <property type="component" value="Unassembled WGS sequence"/>
</dbReference>
<reference evidence="3 4" key="1">
    <citation type="submission" date="2019-03" db="EMBL/GenBank/DDBJ databases">
        <title>This is whole genome sequence of Paenibacillus sp MS74 strain.</title>
        <authorList>
            <person name="Trinh H.N."/>
        </authorList>
    </citation>
    <scope>NUCLEOTIDE SEQUENCE [LARGE SCALE GENOMIC DNA]</scope>
    <source>
        <strain evidence="3 4">MS74</strain>
    </source>
</reference>